<evidence type="ECO:0000313" key="3">
    <source>
        <dbReference type="EMBL" id="PIR88255.1"/>
    </source>
</evidence>
<name>A0A2H0UR64_9BACT</name>
<comment type="caution">
    <text evidence="3">The sequence shown here is derived from an EMBL/GenBank/DDBJ whole genome shotgun (WGS) entry which is preliminary data.</text>
</comment>
<keyword evidence="1" id="KW-1133">Transmembrane helix</keyword>
<feature type="transmembrane region" description="Helical" evidence="1">
    <location>
        <begin position="94"/>
        <end position="114"/>
    </location>
</feature>
<feature type="transmembrane region" description="Helical" evidence="1">
    <location>
        <begin position="61"/>
        <end position="82"/>
    </location>
</feature>
<dbReference type="EMBL" id="PFBC01000004">
    <property type="protein sequence ID" value="PIR88255.1"/>
    <property type="molecule type" value="Genomic_DNA"/>
</dbReference>
<evidence type="ECO:0000313" key="4">
    <source>
        <dbReference type="Proteomes" id="UP000230903"/>
    </source>
</evidence>
<gene>
    <name evidence="3" type="ORF">COU10_00185</name>
</gene>
<feature type="domain" description="EamA" evidence="2">
    <location>
        <begin position="154"/>
        <end position="288"/>
    </location>
</feature>
<accession>A0A2H0UR64</accession>
<feature type="transmembrane region" description="Helical" evidence="1">
    <location>
        <begin position="6"/>
        <end position="23"/>
    </location>
</feature>
<reference evidence="4" key="1">
    <citation type="submission" date="2017-09" db="EMBL/GenBank/DDBJ databases">
        <title>Depth-based differentiation of microbial function through sediment-hosted aquifers and enrichment of novel symbionts in the deep terrestrial subsurface.</title>
        <authorList>
            <person name="Probst A.J."/>
            <person name="Ladd B."/>
            <person name="Jarett J.K."/>
            <person name="Geller-Mcgrath D.E."/>
            <person name="Sieber C.M.K."/>
            <person name="Emerson J.B."/>
            <person name="Anantharaman K."/>
            <person name="Thomas B.C."/>
            <person name="Malmstrom R."/>
            <person name="Stieglmeier M."/>
            <person name="Klingl A."/>
            <person name="Woyke T."/>
            <person name="Ryan C.M."/>
            <person name="Banfield J.F."/>
        </authorList>
    </citation>
    <scope>NUCLEOTIDE SEQUENCE [LARGE SCALE GENOMIC DNA]</scope>
</reference>
<feature type="transmembrane region" description="Helical" evidence="1">
    <location>
        <begin position="120"/>
        <end position="138"/>
    </location>
</feature>
<dbReference type="PANTHER" id="PTHR22911:SF137">
    <property type="entry name" value="SOLUTE CARRIER FAMILY 35 MEMBER G2-RELATED"/>
    <property type="match status" value="1"/>
</dbReference>
<feature type="transmembrane region" description="Helical" evidence="1">
    <location>
        <begin position="241"/>
        <end position="263"/>
    </location>
</feature>
<dbReference type="Proteomes" id="UP000230903">
    <property type="component" value="Unassembled WGS sequence"/>
</dbReference>
<evidence type="ECO:0000256" key="1">
    <source>
        <dbReference type="SAM" id="Phobius"/>
    </source>
</evidence>
<dbReference type="InterPro" id="IPR000620">
    <property type="entry name" value="EamA_dom"/>
</dbReference>
<organism evidence="3 4">
    <name type="scientific">Candidatus Harrisonbacteria bacterium CG10_big_fil_rev_8_21_14_0_10_45_28</name>
    <dbReference type="NCBI Taxonomy" id="1974586"/>
    <lineage>
        <taxon>Bacteria</taxon>
        <taxon>Candidatus Harrisoniibacteriota</taxon>
    </lineage>
</organism>
<sequence>MAIYGVLAAVAAMVGWGLSDFLFQRVAREVGIWEVLFGLTFVGTLVLFPFVYPMLLAGFEYPLMIGLILVGICLVRVISIYMGGLAILKGKLSVVEPVISLEMPMIVLLSIFLLGEKITGLETVLIILIFLTIILAVTERFEVLKYHQRVFLESGALIAFGAAFFYAIAGFLIGYSSRHVEPVFVVWLYQVAIAGFALFRIVVKKRVPNLIRGLRSFPVFIIASGLTGATAWVMYGFSAQYLPISLAIALSQGYVLVAGGLGVVVNKEKIAPHQVAGILLSFLGIIALGVVASLTN</sequence>
<feature type="transmembrane region" description="Helical" evidence="1">
    <location>
        <begin position="150"/>
        <end position="172"/>
    </location>
</feature>
<proteinExistence type="predicted"/>
<feature type="domain" description="EamA" evidence="2">
    <location>
        <begin position="4"/>
        <end position="137"/>
    </location>
</feature>
<protein>
    <recommendedName>
        <fullName evidence="2">EamA domain-containing protein</fullName>
    </recommendedName>
</protein>
<keyword evidence="1" id="KW-0472">Membrane</keyword>
<dbReference type="InterPro" id="IPR037185">
    <property type="entry name" value="EmrE-like"/>
</dbReference>
<keyword evidence="1" id="KW-0812">Transmembrane</keyword>
<feature type="transmembrane region" description="Helical" evidence="1">
    <location>
        <begin position="275"/>
        <end position="294"/>
    </location>
</feature>
<dbReference type="SUPFAM" id="SSF103481">
    <property type="entry name" value="Multidrug resistance efflux transporter EmrE"/>
    <property type="match status" value="2"/>
</dbReference>
<feature type="transmembrane region" description="Helical" evidence="1">
    <location>
        <begin position="215"/>
        <end position="235"/>
    </location>
</feature>
<feature type="transmembrane region" description="Helical" evidence="1">
    <location>
        <begin position="184"/>
        <end position="203"/>
    </location>
</feature>
<dbReference type="GO" id="GO:0016020">
    <property type="term" value="C:membrane"/>
    <property type="evidence" value="ECO:0007669"/>
    <property type="project" value="InterPro"/>
</dbReference>
<dbReference type="Pfam" id="PF00892">
    <property type="entry name" value="EamA"/>
    <property type="match status" value="2"/>
</dbReference>
<evidence type="ECO:0000259" key="2">
    <source>
        <dbReference type="Pfam" id="PF00892"/>
    </source>
</evidence>
<dbReference type="AlphaFoldDB" id="A0A2H0UR64"/>
<feature type="transmembrane region" description="Helical" evidence="1">
    <location>
        <begin position="35"/>
        <end position="55"/>
    </location>
</feature>
<dbReference type="PANTHER" id="PTHR22911">
    <property type="entry name" value="ACYL-MALONYL CONDENSING ENZYME-RELATED"/>
    <property type="match status" value="1"/>
</dbReference>